<dbReference type="GO" id="GO:0006412">
    <property type="term" value="P:translation"/>
    <property type="evidence" value="ECO:0007669"/>
    <property type="project" value="InterPro"/>
</dbReference>
<evidence type="ECO:0000256" key="2">
    <source>
        <dbReference type="ARBA" id="ARBA00022980"/>
    </source>
</evidence>
<evidence type="ECO:0000313" key="4">
    <source>
        <dbReference type="EMBL" id="PSS04876.1"/>
    </source>
</evidence>
<keyword evidence="3" id="KW-0687">Ribonucleoprotein</keyword>
<dbReference type="PANTHER" id="PTHR23413:SF21">
    <property type="entry name" value="LARGE RIBOSOMAL SUBUNIT PROTEIN EL32Y-RELATED"/>
    <property type="match status" value="1"/>
</dbReference>
<dbReference type="OrthoDB" id="268693at2759"/>
<dbReference type="STRING" id="1590841.A0A2R6QAE7"/>
<dbReference type="Pfam" id="PF01655">
    <property type="entry name" value="Ribosomal_L32e"/>
    <property type="match status" value="1"/>
</dbReference>
<evidence type="ECO:0000313" key="5">
    <source>
        <dbReference type="Proteomes" id="UP000241394"/>
    </source>
</evidence>
<sequence>MPNIGYGSDKTQHYLPNGYEKFVVNNVKELEVLMMHNRDRTQCVDKEEEGDSGAGCSP</sequence>
<accession>A0A2R6QAE7</accession>
<comment type="similarity">
    <text evidence="1">Belongs to the eukaryotic ribosomal protein eL32 family.</text>
</comment>
<dbReference type="AlphaFoldDB" id="A0A2R6QAE7"/>
<dbReference type="SUPFAM" id="SSF52042">
    <property type="entry name" value="Ribosomal protein L32e"/>
    <property type="match status" value="1"/>
</dbReference>
<comment type="caution">
    <text evidence="4">The sequence shown here is derived from an EMBL/GenBank/DDBJ whole genome shotgun (WGS) entry which is preliminary data.</text>
</comment>
<protein>
    <submittedName>
        <fullName evidence="4">60S ribosomal protein like</fullName>
    </submittedName>
</protein>
<dbReference type="SMART" id="SM01393">
    <property type="entry name" value="Ribosomal_L32e"/>
    <property type="match status" value="1"/>
</dbReference>
<proteinExistence type="inferred from homology"/>
<keyword evidence="2 4" id="KW-0689">Ribosomal protein</keyword>
<gene>
    <name evidence="4" type="ORF">CEY00_Acc20736</name>
</gene>
<dbReference type="GO" id="GO:0022625">
    <property type="term" value="C:cytosolic large ribosomal subunit"/>
    <property type="evidence" value="ECO:0007669"/>
    <property type="project" value="TreeGrafter"/>
</dbReference>
<dbReference type="InParanoid" id="A0A2R6QAE7"/>
<evidence type="ECO:0000256" key="3">
    <source>
        <dbReference type="ARBA" id="ARBA00023274"/>
    </source>
</evidence>
<evidence type="ECO:0000256" key="1">
    <source>
        <dbReference type="ARBA" id="ARBA00008431"/>
    </source>
</evidence>
<reference evidence="5" key="2">
    <citation type="journal article" date="2018" name="BMC Genomics">
        <title>A manually annotated Actinidia chinensis var. chinensis (kiwifruit) genome highlights the challenges associated with draft genomes and gene prediction in plants.</title>
        <authorList>
            <person name="Pilkington S.M."/>
            <person name="Crowhurst R."/>
            <person name="Hilario E."/>
            <person name="Nardozza S."/>
            <person name="Fraser L."/>
            <person name="Peng Y."/>
            <person name="Gunaseelan K."/>
            <person name="Simpson R."/>
            <person name="Tahir J."/>
            <person name="Deroles S.C."/>
            <person name="Templeton K."/>
            <person name="Luo Z."/>
            <person name="Davy M."/>
            <person name="Cheng C."/>
            <person name="McNeilage M."/>
            <person name="Scaglione D."/>
            <person name="Liu Y."/>
            <person name="Zhang Q."/>
            <person name="Datson P."/>
            <person name="De Silva N."/>
            <person name="Gardiner S.E."/>
            <person name="Bassett H."/>
            <person name="Chagne D."/>
            <person name="McCallum J."/>
            <person name="Dzierzon H."/>
            <person name="Deng C."/>
            <person name="Wang Y.Y."/>
            <person name="Barron L."/>
            <person name="Manako K."/>
            <person name="Bowen J."/>
            <person name="Foster T.M."/>
            <person name="Erridge Z.A."/>
            <person name="Tiffin H."/>
            <person name="Waite C.N."/>
            <person name="Davies K.M."/>
            <person name="Grierson E.P."/>
            <person name="Laing W.A."/>
            <person name="Kirk R."/>
            <person name="Chen X."/>
            <person name="Wood M."/>
            <person name="Montefiori M."/>
            <person name="Brummell D.A."/>
            <person name="Schwinn K.E."/>
            <person name="Catanach A."/>
            <person name="Fullerton C."/>
            <person name="Li D."/>
            <person name="Meiyalaghan S."/>
            <person name="Nieuwenhuizen N."/>
            <person name="Read N."/>
            <person name="Prakash R."/>
            <person name="Hunter D."/>
            <person name="Zhang H."/>
            <person name="McKenzie M."/>
            <person name="Knabel M."/>
            <person name="Harris A."/>
            <person name="Allan A.C."/>
            <person name="Gleave A."/>
            <person name="Chen A."/>
            <person name="Janssen B.J."/>
            <person name="Plunkett B."/>
            <person name="Ampomah-Dwamena C."/>
            <person name="Voogd C."/>
            <person name="Leif D."/>
            <person name="Lafferty D."/>
            <person name="Souleyre E.J.F."/>
            <person name="Varkonyi-Gasic E."/>
            <person name="Gambi F."/>
            <person name="Hanley J."/>
            <person name="Yao J.L."/>
            <person name="Cheung J."/>
            <person name="David K.M."/>
            <person name="Warren B."/>
            <person name="Marsh K."/>
            <person name="Snowden K.C."/>
            <person name="Lin-Wang K."/>
            <person name="Brian L."/>
            <person name="Martinez-Sanchez M."/>
            <person name="Wang M."/>
            <person name="Ileperuma N."/>
            <person name="Macnee N."/>
            <person name="Campin R."/>
            <person name="McAtee P."/>
            <person name="Drummond R.S.M."/>
            <person name="Espley R.V."/>
            <person name="Ireland H.S."/>
            <person name="Wu R."/>
            <person name="Atkinson R.G."/>
            <person name="Karunairetnam S."/>
            <person name="Bulley S."/>
            <person name="Chunkath S."/>
            <person name="Hanley Z."/>
            <person name="Storey R."/>
            <person name="Thrimawithana A.H."/>
            <person name="Thomson S."/>
            <person name="David C."/>
            <person name="Testolin R."/>
            <person name="Huang H."/>
            <person name="Hellens R.P."/>
            <person name="Schaffer R.J."/>
        </authorList>
    </citation>
    <scope>NUCLEOTIDE SEQUENCE [LARGE SCALE GENOMIC DNA]</scope>
    <source>
        <strain evidence="5">cv. Red5</strain>
    </source>
</reference>
<dbReference type="InterPro" id="IPR001515">
    <property type="entry name" value="Ribosomal_eL32"/>
</dbReference>
<dbReference type="Gramene" id="PSS04876">
    <property type="protein sequence ID" value="PSS04876"/>
    <property type="gene ID" value="CEY00_Acc20736"/>
</dbReference>
<dbReference type="EMBL" id="NKQK01000018">
    <property type="protein sequence ID" value="PSS04876.1"/>
    <property type="molecule type" value="Genomic_DNA"/>
</dbReference>
<reference evidence="4 5" key="1">
    <citation type="submission" date="2017-07" db="EMBL/GenBank/DDBJ databases">
        <title>An improved, manually edited Actinidia chinensis var. chinensis (kiwifruit) genome highlights the challenges associated with draft genomes and gene prediction in plants.</title>
        <authorList>
            <person name="Pilkington S."/>
            <person name="Crowhurst R."/>
            <person name="Hilario E."/>
            <person name="Nardozza S."/>
            <person name="Fraser L."/>
            <person name="Peng Y."/>
            <person name="Gunaseelan K."/>
            <person name="Simpson R."/>
            <person name="Tahir J."/>
            <person name="Deroles S."/>
            <person name="Templeton K."/>
            <person name="Luo Z."/>
            <person name="Davy M."/>
            <person name="Cheng C."/>
            <person name="Mcneilage M."/>
            <person name="Scaglione D."/>
            <person name="Liu Y."/>
            <person name="Zhang Q."/>
            <person name="Datson P."/>
            <person name="De Silva N."/>
            <person name="Gardiner S."/>
            <person name="Bassett H."/>
            <person name="Chagne D."/>
            <person name="Mccallum J."/>
            <person name="Dzierzon H."/>
            <person name="Deng C."/>
            <person name="Wang Y.-Y."/>
            <person name="Barron N."/>
            <person name="Manako K."/>
            <person name="Bowen J."/>
            <person name="Foster T."/>
            <person name="Erridge Z."/>
            <person name="Tiffin H."/>
            <person name="Waite C."/>
            <person name="Davies K."/>
            <person name="Grierson E."/>
            <person name="Laing W."/>
            <person name="Kirk R."/>
            <person name="Chen X."/>
            <person name="Wood M."/>
            <person name="Montefiori M."/>
            <person name="Brummell D."/>
            <person name="Schwinn K."/>
            <person name="Catanach A."/>
            <person name="Fullerton C."/>
            <person name="Li D."/>
            <person name="Meiyalaghan S."/>
            <person name="Nieuwenhuizen N."/>
            <person name="Read N."/>
            <person name="Prakash R."/>
            <person name="Hunter D."/>
            <person name="Zhang H."/>
            <person name="Mckenzie M."/>
            <person name="Knabel M."/>
            <person name="Harris A."/>
            <person name="Allan A."/>
            <person name="Chen A."/>
            <person name="Janssen B."/>
            <person name="Plunkett B."/>
            <person name="Dwamena C."/>
            <person name="Voogd C."/>
            <person name="Leif D."/>
            <person name="Lafferty D."/>
            <person name="Souleyre E."/>
            <person name="Varkonyi-Gasic E."/>
            <person name="Gambi F."/>
            <person name="Hanley J."/>
            <person name="Yao J.-L."/>
            <person name="Cheung J."/>
            <person name="David K."/>
            <person name="Warren B."/>
            <person name="Marsh K."/>
            <person name="Snowden K."/>
            <person name="Lin-Wang K."/>
            <person name="Brian L."/>
            <person name="Martinez-Sanchez M."/>
            <person name="Wang M."/>
            <person name="Ileperuma N."/>
            <person name="Macnee N."/>
            <person name="Campin R."/>
            <person name="Mcatee P."/>
            <person name="Drummond R."/>
            <person name="Espley R."/>
            <person name="Ireland H."/>
            <person name="Wu R."/>
            <person name="Atkinson R."/>
            <person name="Karunairetnam S."/>
            <person name="Bulley S."/>
            <person name="Chunkath S."/>
            <person name="Hanley Z."/>
            <person name="Storey R."/>
            <person name="Thrimawithana A."/>
            <person name="Thomson S."/>
            <person name="David C."/>
            <person name="Testolin R."/>
        </authorList>
    </citation>
    <scope>NUCLEOTIDE SEQUENCE [LARGE SCALE GENOMIC DNA]</scope>
    <source>
        <strain evidence="5">cv. Red5</strain>
        <tissue evidence="4">Young leaf</tissue>
    </source>
</reference>
<keyword evidence="5" id="KW-1185">Reference proteome</keyword>
<dbReference type="Proteomes" id="UP000241394">
    <property type="component" value="Chromosome LG18"/>
</dbReference>
<dbReference type="InterPro" id="IPR036351">
    <property type="entry name" value="Ribosomal_eL32_sf"/>
</dbReference>
<dbReference type="GO" id="GO:0003735">
    <property type="term" value="F:structural constituent of ribosome"/>
    <property type="evidence" value="ECO:0007669"/>
    <property type="project" value="InterPro"/>
</dbReference>
<name>A0A2R6QAE7_ACTCC</name>
<dbReference type="PANTHER" id="PTHR23413">
    <property type="entry name" value="60S RIBOSOMAL PROTEIN L32 AND DNA-DIRECTED RNA POLYMERASE II, SUBUNIT N"/>
    <property type="match status" value="1"/>
</dbReference>
<organism evidence="4 5">
    <name type="scientific">Actinidia chinensis var. chinensis</name>
    <name type="common">Chinese soft-hair kiwi</name>
    <dbReference type="NCBI Taxonomy" id="1590841"/>
    <lineage>
        <taxon>Eukaryota</taxon>
        <taxon>Viridiplantae</taxon>
        <taxon>Streptophyta</taxon>
        <taxon>Embryophyta</taxon>
        <taxon>Tracheophyta</taxon>
        <taxon>Spermatophyta</taxon>
        <taxon>Magnoliopsida</taxon>
        <taxon>eudicotyledons</taxon>
        <taxon>Gunneridae</taxon>
        <taxon>Pentapetalae</taxon>
        <taxon>asterids</taxon>
        <taxon>Ericales</taxon>
        <taxon>Actinidiaceae</taxon>
        <taxon>Actinidia</taxon>
    </lineage>
</organism>